<feature type="compositionally biased region" description="Low complexity" evidence="1">
    <location>
        <begin position="203"/>
        <end position="216"/>
    </location>
</feature>
<feature type="region of interest" description="Disordered" evidence="1">
    <location>
        <begin position="201"/>
        <end position="226"/>
    </location>
</feature>
<proteinExistence type="predicted"/>
<name>A0A427XT95_9TREE</name>
<keyword evidence="3" id="KW-1185">Reference proteome</keyword>
<dbReference type="OrthoDB" id="10387900at2759"/>
<dbReference type="AlphaFoldDB" id="A0A427XT95"/>
<accession>A0A427XT95</accession>
<reference evidence="2 3" key="1">
    <citation type="submission" date="2018-11" db="EMBL/GenBank/DDBJ databases">
        <title>Genome sequence of Saitozyma podzolica DSM 27192.</title>
        <authorList>
            <person name="Aliyu H."/>
            <person name="Gorte O."/>
            <person name="Ochsenreither K."/>
        </authorList>
    </citation>
    <scope>NUCLEOTIDE SEQUENCE [LARGE SCALE GENOMIC DNA]</scope>
    <source>
        <strain evidence="2 3">DSM 27192</strain>
    </source>
</reference>
<evidence type="ECO:0000313" key="2">
    <source>
        <dbReference type="EMBL" id="RSH82116.1"/>
    </source>
</evidence>
<dbReference type="EMBL" id="RSCD01000028">
    <property type="protein sequence ID" value="RSH82116.1"/>
    <property type="molecule type" value="Genomic_DNA"/>
</dbReference>
<sequence>MSATAQADYLEFVATARARGSQMVTQSHKNSARSSLESTVNTFSTGLQNTMRTESRVAGHELFNLPDAEWVEEIGGGAMAWGALNSLKAEKLPNAIEALRKSSYAMVVSLGTLADTVEHGTDNSSSVRSRSRTTLTELGPLTHNFYGTVIGALACEAAIRAFEDRVEDLDACAQSLQQAKSSAITYKASEAAMKDYLDTLDRAPSSDTASTASTATIKNDEPTAEP</sequence>
<evidence type="ECO:0000313" key="3">
    <source>
        <dbReference type="Proteomes" id="UP000279259"/>
    </source>
</evidence>
<comment type="caution">
    <text evidence="2">The sequence shown here is derived from an EMBL/GenBank/DDBJ whole genome shotgun (WGS) entry which is preliminary data.</text>
</comment>
<evidence type="ECO:0000256" key="1">
    <source>
        <dbReference type="SAM" id="MobiDB-lite"/>
    </source>
</evidence>
<dbReference type="Proteomes" id="UP000279259">
    <property type="component" value="Unassembled WGS sequence"/>
</dbReference>
<organism evidence="2 3">
    <name type="scientific">Saitozyma podzolica</name>
    <dbReference type="NCBI Taxonomy" id="1890683"/>
    <lineage>
        <taxon>Eukaryota</taxon>
        <taxon>Fungi</taxon>
        <taxon>Dikarya</taxon>
        <taxon>Basidiomycota</taxon>
        <taxon>Agaricomycotina</taxon>
        <taxon>Tremellomycetes</taxon>
        <taxon>Tremellales</taxon>
        <taxon>Trimorphomycetaceae</taxon>
        <taxon>Saitozyma</taxon>
    </lineage>
</organism>
<gene>
    <name evidence="2" type="ORF">EHS25_006049</name>
</gene>
<protein>
    <submittedName>
        <fullName evidence="2">Uncharacterized protein</fullName>
    </submittedName>
</protein>